<evidence type="ECO:0000256" key="1">
    <source>
        <dbReference type="ARBA" id="ARBA00007435"/>
    </source>
</evidence>
<comment type="similarity">
    <text evidence="1">Belongs to the UPF0213 family.</text>
</comment>
<reference evidence="3 4" key="1">
    <citation type="journal article" date="2016" name="Nat. Commun.">
        <title>Thousands of microbial genomes shed light on interconnected biogeochemical processes in an aquifer system.</title>
        <authorList>
            <person name="Anantharaman K."/>
            <person name="Brown C.T."/>
            <person name="Hug L.A."/>
            <person name="Sharon I."/>
            <person name="Castelle C.J."/>
            <person name="Probst A.J."/>
            <person name="Thomas B.C."/>
            <person name="Singh A."/>
            <person name="Wilkins M.J."/>
            <person name="Karaoz U."/>
            <person name="Brodie E.L."/>
            <person name="Williams K.H."/>
            <person name="Hubbard S.S."/>
            <person name="Banfield J.F."/>
        </authorList>
    </citation>
    <scope>NUCLEOTIDE SEQUENCE [LARGE SCALE GENOMIC DNA]</scope>
</reference>
<dbReference type="CDD" id="cd10449">
    <property type="entry name" value="GIY-YIG_SLX1_like"/>
    <property type="match status" value="1"/>
</dbReference>
<dbReference type="Proteomes" id="UP000178817">
    <property type="component" value="Unassembled WGS sequence"/>
</dbReference>
<name>A0A1G2SBY8_9BACT</name>
<dbReference type="Pfam" id="PF01541">
    <property type="entry name" value="GIY-YIG"/>
    <property type="match status" value="1"/>
</dbReference>
<dbReference type="InterPro" id="IPR050190">
    <property type="entry name" value="UPF0213_domain"/>
</dbReference>
<dbReference type="PANTHER" id="PTHR34477:SF1">
    <property type="entry name" value="UPF0213 PROTEIN YHBQ"/>
    <property type="match status" value="1"/>
</dbReference>
<feature type="domain" description="GIY-YIG" evidence="2">
    <location>
        <begin position="1"/>
        <end position="79"/>
    </location>
</feature>
<dbReference type="SUPFAM" id="SSF82771">
    <property type="entry name" value="GIY-YIG endonuclease"/>
    <property type="match status" value="1"/>
</dbReference>
<dbReference type="Gene3D" id="3.40.1440.10">
    <property type="entry name" value="GIY-YIG endonuclease"/>
    <property type="match status" value="1"/>
</dbReference>
<evidence type="ECO:0000259" key="2">
    <source>
        <dbReference type="PROSITE" id="PS50164"/>
    </source>
</evidence>
<dbReference type="EMBL" id="MHUV01000006">
    <property type="protein sequence ID" value="OHA82545.1"/>
    <property type="molecule type" value="Genomic_DNA"/>
</dbReference>
<evidence type="ECO:0000313" key="4">
    <source>
        <dbReference type="Proteomes" id="UP000178817"/>
    </source>
</evidence>
<sequence>MHYVYILKSLKDDDLYVGQTEDLKKRFKEHNDGKSISTKARRPFKLIYYEAYETSQLAIVRERSIKKFGQSYYQIKKRIGLI</sequence>
<proteinExistence type="inferred from homology"/>
<gene>
    <name evidence="3" type="ORF">A3B07_02925</name>
</gene>
<dbReference type="AlphaFoldDB" id="A0A1G2SBY8"/>
<organism evidence="3 4">
    <name type="scientific">Candidatus Yonathbacteria bacterium RIFCSPLOWO2_01_FULL_43_27</name>
    <dbReference type="NCBI Taxonomy" id="1802726"/>
    <lineage>
        <taxon>Bacteria</taxon>
        <taxon>Candidatus Yonathiibacteriota</taxon>
    </lineage>
</organism>
<dbReference type="PROSITE" id="PS50164">
    <property type="entry name" value="GIY_YIG"/>
    <property type="match status" value="1"/>
</dbReference>
<dbReference type="PANTHER" id="PTHR34477">
    <property type="entry name" value="UPF0213 PROTEIN YHBQ"/>
    <property type="match status" value="1"/>
</dbReference>
<comment type="caution">
    <text evidence="3">The sequence shown here is derived from an EMBL/GenBank/DDBJ whole genome shotgun (WGS) entry which is preliminary data.</text>
</comment>
<protein>
    <recommendedName>
        <fullName evidence="2">GIY-YIG domain-containing protein</fullName>
    </recommendedName>
</protein>
<accession>A0A1G2SBY8</accession>
<dbReference type="InterPro" id="IPR035901">
    <property type="entry name" value="GIY-YIG_endonuc_sf"/>
</dbReference>
<dbReference type="InterPro" id="IPR000305">
    <property type="entry name" value="GIY-YIG_endonuc"/>
</dbReference>
<evidence type="ECO:0000313" key="3">
    <source>
        <dbReference type="EMBL" id="OHA82545.1"/>
    </source>
</evidence>